<dbReference type="InterPro" id="IPR018076">
    <property type="entry name" value="T2SS_GspF_dom"/>
</dbReference>
<evidence type="ECO:0000256" key="1">
    <source>
        <dbReference type="ARBA" id="ARBA00004429"/>
    </source>
</evidence>
<feature type="domain" description="Type II secretion system protein GspF" evidence="11">
    <location>
        <begin position="24"/>
        <end position="147"/>
    </location>
</feature>
<reference evidence="12" key="1">
    <citation type="journal article" date="2015" name="ISME J.">
        <title>Aquifer environment selects for microbial species cohorts in sediment and groundwater.</title>
        <authorList>
            <person name="Hug L.A."/>
            <person name="Thomas B.C."/>
            <person name="Brown C.T."/>
            <person name="Frischkorn K.R."/>
            <person name="Williams K.H."/>
            <person name="Tringe S.G."/>
            <person name="Banfield J.F."/>
        </authorList>
    </citation>
    <scope>NUCLEOTIDE SEQUENCE</scope>
</reference>
<dbReference type="AlphaFoldDB" id="A0A0H4T7R6"/>
<evidence type="ECO:0000256" key="7">
    <source>
        <dbReference type="ARBA" id="ARBA00022989"/>
    </source>
</evidence>
<feature type="domain" description="Type II secretion system protein GspF" evidence="11">
    <location>
        <begin position="227"/>
        <end position="350"/>
    </location>
</feature>
<evidence type="ECO:0000256" key="8">
    <source>
        <dbReference type="ARBA" id="ARBA00023136"/>
    </source>
</evidence>
<dbReference type="EMBL" id="KT007000">
    <property type="protein sequence ID" value="AKQ02512.1"/>
    <property type="molecule type" value="Genomic_DNA"/>
</dbReference>
<name>A0A0H4T7R6_9BACT</name>
<evidence type="ECO:0000256" key="4">
    <source>
        <dbReference type="ARBA" id="ARBA00022475"/>
    </source>
</evidence>
<feature type="transmembrane region" description="Helical" evidence="10">
    <location>
        <begin position="123"/>
        <end position="146"/>
    </location>
</feature>
<sequence>MSNKLVDRINKSLIRVPLPEKIMFTKHMSMMVKSGMSEIESIQLIRSQVKSRGFKIVLNDVIQGLENGQFLSATLSPYERVFGKLFINIISLGEVSGTLSENLGFLSSELKESQRLRSKVKSAMIYPAIILVATIGVVGALVLFILPRILPIFSSLGAELPLTTRILITTADFLQNYFFLVILGGVLLFIATLLLMRVNAIKYVFHRILLVTPFAGSISKKYNMANFTRTLGILLRSGVKIVEAVSTSSDIMKNLVYKKALLEASENVQKGEALYESLEKKTKIIPQTVSRMIEVGEKTGNLDDNLDYLADFYKEEVSDNVANLSSVLEPALLLIMGGLVGFVAISIITPIYQITQAF</sequence>
<dbReference type="Pfam" id="PF00482">
    <property type="entry name" value="T2SSF"/>
    <property type="match status" value="2"/>
</dbReference>
<evidence type="ECO:0000256" key="10">
    <source>
        <dbReference type="SAM" id="Phobius"/>
    </source>
</evidence>
<dbReference type="PRINTS" id="PR00812">
    <property type="entry name" value="BCTERIALGSPF"/>
</dbReference>
<dbReference type="InterPro" id="IPR042094">
    <property type="entry name" value="T2SS_GspF_sf"/>
</dbReference>
<keyword evidence="8 10" id="KW-0472">Membrane</keyword>
<proteinExistence type="inferred from homology"/>
<protein>
    <submittedName>
        <fullName evidence="12">Type II secretion system F domain, type IV pilus assembly protein PilC</fullName>
    </submittedName>
</protein>
<accession>A0A0H4T7R6</accession>
<dbReference type="PANTHER" id="PTHR30012:SF0">
    <property type="entry name" value="TYPE II SECRETION SYSTEM PROTEIN F-RELATED"/>
    <property type="match status" value="1"/>
</dbReference>
<dbReference type="Gene3D" id="1.20.81.30">
    <property type="entry name" value="Type II secretion system (T2SS), domain F"/>
    <property type="match status" value="2"/>
</dbReference>
<keyword evidence="3 9" id="KW-0813">Transport</keyword>
<keyword evidence="7 10" id="KW-1133">Transmembrane helix</keyword>
<evidence type="ECO:0000256" key="5">
    <source>
        <dbReference type="ARBA" id="ARBA00022519"/>
    </source>
</evidence>
<keyword evidence="4" id="KW-1003">Cell membrane</keyword>
<comment type="similarity">
    <text evidence="2 9">Belongs to the GSP F family.</text>
</comment>
<evidence type="ECO:0000313" key="12">
    <source>
        <dbReference type="EMBL" id="AKQ02512.1"/>
    </source>
</evidence>
<dbReference type="PANTHER" id="PTHR30012">
    <property type="entry name" value="GENERAL SECRETION PATHWAY PROTEIN"/>
    <property type="match status" value="1"/>
</dbReference>
<keyword evidence="5" id="KW-0997">Cell inner membrane</keyword>
<keyword evidence="6 9" id="KW-0812">Transmembrane</keyword>
<evidence type="ECO:0000256" key="6">
    <source>
        <dbReference type="ARBA" id="ARBA00022692"/>
    </source>
</evidence>
<feature type="transmembrane region" description="Helical" evidence="10">
    <location>
        <begin position="331"/>
        <end position="352"/>
    </location>
</feature>
<dbReference type="GO" id="GO:0005886">
    <property type="term" value="C:plasma membrane"/>
    <property type="evidence" value="ECO:0007669"/>
    <property type="project" value="UniProtKB-SubCell"/>
</dbReference>
<dbReference type="InterPro" id="IPR003004">
    <property type="entry name" value="GspF/PilC"/>
</dbReference>
<dbReference type="InterPro" id="IPR001992">
    <property type="entry name" value="T2SS_GspF/T4SS_PilC_CS"/>
</dbReference>
<evidence type="ECO:0000256" key="3">
    <source>
        <dbReference type="ARBA" id="ARBA00022448"/>
    </source>
</evidence>
<evidence type="ECO:0000256" key="2">
    <source>
        <dbReference type="ARBA" id="ARBA00005745"/>
    </source>
</evidence>
<dbReference type="FunFam" id="1.20.81.30:FF:000001">
    <property type="entry name" value="Type II secretion system protein F"/>
    <property type="match status" value="1"/>
</dbReference>
<evidence type="ECO:0000256" key="9">
    <source>
        <dbReference type="RuleBase" id="RU003923"/>
    </source>
</evidence>
<dbReference type="GO" id="GO:0015628">
    <property type="term" value="P:protein secretion by the type II secretion system"/>
    <property type="evidence" value="ECO:0007669"/>
    <property type="project" value="TreeGrafter"/>
</dbReference>
<feature type="transmembrane region" description="Helical" evidence="10">
    <location>
        <begin position="177"/>
        <end position="198"/>
    </location>
</feature>
<evidence type="ECO:0000259" key="11">
    <source>
        <dbReference type="Pfam" id="PF00482"/>
    </source>
</evidence>
<comment type="subcellular location">
    <subcellularLocation>
        <location evidence="1">Cell inner membrane</location>
        <topology evidence="1">Multi-pass membrane protein</topology>
    </subcellularLocation>
    <subcellularLocation>
        <location evidence="9">Cell membrane</location>
        <topology evidence="9">Multi-pass membrane protein</topology>
    </subcellularLocation>
</comment>
<dbReference type="PROSITE" id="PS00874">
    <property type="entry name" value="T2SP_F"/>
    <property type="match status" value="1"/>
</dbReference>
<organism evidence="12">
    <name type="scientific">uncultured Parcubacteria bacterium Rifle_16ft_4_minimus_37647</name>
    <dbReference type="NCBI Taxonomy" id="1665140"/>
    <lineage>
        <taxon>Bacteria</taxon>
        <taxon>Candidatus Parcubacteria</taxon>
        <taxon>environmental samples</taxon>
    </lineage>
</organism>